<name>A0A1R3H3E8_9ROSI</name>
<accession>A0A1R3H3E8</accession>
<dbReference type="Proteomes" id="UP000187203">
    <property type="component" value="Unassembled WGS sequence"/>
</dbReference>
<dbReference type="AlphaFoldDB" id="A0A1R3H3E8"/>
<comment type="caution">
    <text evidence="2">The sequence shown here is derived from an EMBL/GenBank/DDBJ whole genome shotgun (WGS) entry which is preliminary data.</text>
</comment>
<reference evidence="3" key="1">
    <citation type="submission" date="2013-09" db="EMBL/GenBank/DDBJ databases">
        <title>Corchorus olitorius genome sequencing.</title>
        <authorList>
            <person name="Alam M."/>
            <person name="Haque M.S."/>
            <person name="Islam M.S."/>
            <person name="Emdad E.M."/>
            <person name="Islam M.M."/>
            <person name="Ahmed B."/>
            <person name="Halim A."/>
            <person name="Hossen Q.M.M."/>
            <person name="Hossain M.Z."/>
            <person name="Ahmed R."/>
            <person name="Khan M.M."/>
            <person name="Islam R."/>
            <person name="Rashid M.M."/>
            <person name="Khan S.A."/>
            <person name="Rahman M.S."/>
            <person name="Alam M."/>
            <person name="Yahiya A.S."/>
            <person name="Khan M.S."/>
            <person name="Azam M.S."/>
            <person name="Haque T."/>
            <person name="Lashkar M.Z.H."/>
            <person name="Akhand A.I."/>
            <person name="Morshed G."/>
            <person name="Roy S."/>
            <person name="Uddin K.S."/>
            <person name="Rabeya T."/>
            <person name="Hossain A.S."/>
            <person name="Chowdhury A."/>
            <person name="Snigdha A.R."/>
            <person name="Mortoza M.S."/>
            <person name="Matin S.A."/>
            <person name="Hoque S.M.E."/>
            <person name="Islam M.K."/>
            <person name="Roy D.K."/>
            <person name="Haider R."/>
            <person name="Moosa M.M."/>
            <person name="Elias S.M."/>
            <person name="Hasan A.M."/>
            <person name="Jahan S."/>
            <person name="Shafiuddin M."/>
            <person name="Mahmood N."/>
            <person name="Shommy N.S."/>
        </authorList>
    </citation>
    <scope>NUCLEOTIDE SEQUENCE [LARGE SCALE GENOMIC DNA]</scope>
    <source>
        <strain evidence="3">cv. O-4</strain>
    </source>
</reference>
<protein>
    <submittedName>
        <fullName evidence="2">Pentatricopeptide repeat-containing protein</fullName>
    </submittedName>
</protein>
<sequence>MPYSPAYGHQEPPYLSTSAASQSSPRTPPPLSLPTESGDFETALSICEESMKKDWFPTYSIMKSLVVGLASISKVDEAKELIQKVKNKFSKNQELWDEVEKALPLPQ</sequence>
<organism evidence="2 3">
    <name type="scientific">Corchorus olitorius</name>
    <dbReference type="NCBI Taxonomy" id="93759"/>
    <lineage>
        <taxon>Eukaryota</taxon>
        <taxon>Viridiplantae</taxon>
        <taxon>Streptophyta</taxon>
        <taxon>Embryophyta</taxon>
        <taxon>Tracheophyta</taxon>
        <taxon>Spermatophyta</taxon>
        <taxon>Magnoliopsida</taxon>
        <taxon>eudicotyledons</taxon>
        <taxon>Gunneridae</taxon>
        <taxon>Pentapetalae</taxon>
        <taxon>rosids</taxon>
        <taxon>malvids</taxon>
        <taxon>Malvales</taxon>
        <taxon>Malvaceae</taxon>
        <taxon>Grewioideae</taxon>
        <taxon>Apeibeae</taxon>
        <taxon>Corchorus</taxon>
    </lineage>
</organism>
<gene>
    <name evidence="2" type="ORF">COLO4_31747</name>
</gene>
<dbReference type="STRING" id="93759.A0A1R3H3E8"/>
<evidence type="ECO:0000313" key="2">
    <source>
        <dbReference type="EMBL" id="OMO64872.1"/>
    </source>
</evidence>
<dbReference type="EMBL" id="AWUE01020871">
    <property type="protein sequence ID" value="OMO64872.1"/>
    <property type="molecule type" value="Genomic_DNA"/>
</dbReference>
<feature type="region of interest" description="Disordered" evidence="1">
    <location>
        <begin position="1"/>
        <end position="38"/>
    </location>
</feature>
<proteinExistence type="predicted"/>
<evidence type="ECO:0000256" key="1">
    <source>
        <dbReference type="SAM" id="MobiDB-lite"/>
    </source>
</evidence>
<evidence type="ECO:0000313" key="3">
    <source>
        <dbReference type="Proteomes" id="UP000187203"/>
    </source>
</evidence>
<dbReference type="OrthoDB" id="185373at2759"/>
<keyword evidence="3" id="KW-1185">Reference proteome</keyword>